<name>A0A2N2F4M4_9BACT</name>
<dbReference type="Gene3D" id="1.10.340.30">
    <property type="entry name" value="Hypothetical protein, domain 2"/>
    <property type="match status" value="1"/>
</dbReference>
<dbReference type="InterPro" id="IPR011257">
    <property type="entry name" value="DNA_glycosylase"/>
</dbReference>
<reference evidence="11 12" key="1">
    <citation type="journal article" date="2017" name="ISME J.">
        <title>Potential for microbial H2 and metal transformations associated with novel bacteria and archaea in deep terrestrial subsurface sediments.</title>
        <authorList>
            <person name="Hernsdorf A.W."/>
            <person name="Amano Y."/>
            <person name="Miyakawa K."/>
            <person name="Ise K."/>
            <person name="Suzuki Y."/>
            <person name="Anantharaman K."/>
            <person name="Probst A."/>
            <person name="Burstein D."/>
            <person name="Thomas B.C."/>
            <person name="Banfield J.F."/>
        </authorList>
    </citation>
    <scope>NUCLEOTIDE SEQUENCE [LARGE SCALE GENOMIC DNA]</scope>
    <source>
        <strain evidence="11">HGW-Dojkabacteria-1</strain>
    </source>
</reference>
<comment type="caution">
    <text evidence="11">The sequence shown here is derived from an EMBL/GenBank/DDBJ whole genome shotgun (WGS) entry which is preliminary data.</text>
</comment>
<keyword evidence="2" id="KW-0004">4Fe-4S</keyword>
<evidence type="ECO:0000256" key="4">
    <source>
        <dbReference type="ARBA" id="ARBA00022763"/>
    </source>
</evidence>
<dbReference type="Proteomes" id="UP000233417">
    <property type="component" value="Unassembled WGS sequence"/>
</dbReference>
<keyword evidence="6" id="KW-0408">Iron</keyword>
<keyword evidence="9" id="KW-0326">Glycosidase</keyword>
<gene>
    <name evidence="11" type="ORF">CVU76_03750</name>
</gene>
<proteinExistence type="inferred from homology"/>
<dbReference type="PANTHER" id="PTHR10359:SF18">
    <property type="entry name" value="ENDONUCLEASE III"/>
    <property type="match status" value="1"/>
</dbReference>
<dbReference type="EMBL" id="PHAO01000001">
    <property type="protein sequence ID" value="PKN03103.1"/>
    <property type="molecule type" value="Genomic_DNA"/>
</dbReference>
<keyword evidence="4" id="KW-0227">DNA damage</keyword>
<feature type="domain" description="HhH-GPD" evidence="10">
    <location>
        <begin position="40"/>
        <end position="188"/>
    </location>
</feature>
<evidence type="ECO:0000256" key="5">
    <source>
        <dbReference type="ARBA" id="ARBA00022801"/>
    </source>
</evidence>
<keyword evidence="11" id="KW-0255">Endonuclease</keyword>
<sequence>MKKRELANLLLGEVEKLFPQASTELENWSTPFQFLVCIMLSAQTTDKQVNKITEGLFKKYPDSKALSLASLEELQHTLGSINYYRTKAKHLIEMSKIVEVVYKGQPPVSLSKLLKLPGVGYKTANVFLNDLYKSNQGIAVDTHVARVARMYGLTKETDLEKISHDLEKLFKKEDWYKVNSTFVLYGRYILRAKKPDWERVVLKEYLVI</sequence>
<dbReference type="GO" id="GO:0019104">
    <property type="term" value="F:DNA N-glycosylase activity"/>
    <property type="evidence" value="ECO:0007669"/>
    <property type="project" value="TreeGrafter"/>
</dbReference>
<evidence type="ECO:0000256" key="1">
    <source>
        <dbReference type="ARBA" id="ARBA00008343"/>
    </source>
</evidence>
<keyword evidence="3" id="KW-0479">Metal-binding</keyword>
<dbReference type="SMART" id="SM00478">
    <property type="entry name" value="ENDO3c"/>
    <property type="match status" value="1"/>
</dbReference>
<keyword evidence="5" id="KW-0378">Hydrolase</keyword>
<dbReference type="PIRSF" id="PIRSF001435">
    <property type="entry name" value="Nth"/>
    <property type="match status" value="1"/>
</dbReference>
<evidence type="ECO:0000256" key="3">
    <source>
        <dbReference type="ARBA" id="ARBA00022723"/>
    </source>
</evidence>
<organism evidence="11 12">
    <name type="scientific">Candidatus Dojkabacteria bacterium HGW-Dojkabacteria-1</name>
    <dbReference type="NCBI Taxonomy" id="2013761"/>
    <lineage>
        <taxon>Bacteria</taxon>
        <taxon>Candidatus Dojkabacteria</taxon>
    </lineage>
</organism>
<accession>A0A2N2F4M4</accession>
<dbReference type="SUPFAM" id="SSF48150">
    <property type="entry name" value="DNA-glycosylase"/>
    <property type="match status" value="1"/>
</dbReference>
<dbReference type="CDD" id="cd00056">
    <property type="entry name" value="ENDO3c"/>
    <property type="match status" value="1"/>
</dbReference>
<keyword evidence="11" id="KW-0540">Nuclease</keyword>
<keyword evidence="7" id="KW-0411">Iron-sulfur</keyword>
<dbReference type="InterPro" id="IPR023170">
    <property type="entry name" value="HhH_base_excis_C"/>
</dbReference>
<evidence type="ECO:0000313" key="11">
    <source>
        <dbReference type="EMBL" id="PKN03103.1"/>
    </source>
</evidence>
<evidence type="ECO:0000259" key="10">
    <source>
        <dbReference type="SMART" id="SM00478"/>
    </source>
</evidence>
<evidence type="ECO:0000256" key="7">
    <source>
        <dbReference type="ARBA" id="ARBA00023014"/>
    </source>
</evidence>
<dbReference type="GO" id="GO:0046872">
    <property type="term" value="F:metal ion binding"/>
    <property type="evidence" value="ECO:0007669"/>
    <property type="project" value="UniProtKB-KW"/>
</dbReference>
<dbReference type="InterPro" id="IPR003265">
    <property type="entry name" value="HhH-GPD_domain"/>
</dbReference>
<dbReference type="AlphaFoldDB" id="A0A2N2F4M4"/>
<dbReference type="PANTHER" id="PTHR10359">
    <property type="entry name" value="A/G-SPECIFIC ADENINE GLYCOSYLASE/ENDONUCLEASE III"/>
    <property type="match status" value="1"/>
</dbReference>
<evidence type="ECO:0000256" key="9">
    <source>
        <dbReference type="ARBA" id="ARBA00023295"/>
    </source>
</evidence>
<protein>
    <submittedName>
        <fullName evidence="11">Endonuclease III</fullName>
    </submittedName>
</protein>
<dbReference type="GO" id="GO:0006285">
    <property type="term" value="P:base-excision repair, AP site formation"/>
    <property type="evidence" value="ECO:0007669"/>
    <property type="project" value="TreeGrafter"/>
</dbReference>
<keyword evidence="8" id="KW-0234">DNA repair</keyword>
<evidence type="ECO:0000256" key="6">
    <source>
        <dbReference type="ARBA" id="ARBA00023004"/>
    </source>
</evidence>
<dbReference type="Gene3D" id="1.10.1670.10">
    <property type="entry name" value="Helix-hairpin-Helix base-excision DNA repair enzymes (C-terminal)"/>
    <property type="match status" value="1"/>
</dbReference>
<dbReference type="Pfam" id="PF00730">
    <property type="entry name" value="HhH-GPD"/>
    <property type="match status" value="1"/>
</dbReference>
<dbReference type="GO" id="GO:0004519">
    <property type="term" value="F:endonuclease activity"/>
    <property type="evidence" value="ECO:0007669"/>
    <property type="project" value="UniProtKB-KW"/>
</dbReference>
<dbReference type="FunFam" id="1.10.340.30:FF:000001">
    <property type="entry name" value="Endonuclease III"/>
    <property type="match status" value="1"/>
</dbReference>
<evidence type="ECO:0000313" key="12">
    <source>
        <dbReference type="Proteomes" id="UP000233417"/>
    </source>
</evidence>
<evidence type="ECO:0000256" key="2">
    <source>
        <dbReference type="ARBA" id="ARBA00022485"/>
    </source>
</evidence>
<evidence type="ECO:0000256" key="8">
    <source>
        <dbReference type="ARBA" id="ARBA00023204"/>
    </source>
</evidence>
<comment type="similarity">
    <text evidence="1">Belongs to the Nth/MutY family.</text>
</comment>
<dbReference type="GO" id="GO:0051539">
    <property type="term" value="F:4 iron, 4 sulfur cluster binding"/>
    <property type="evidence" value="ECO:0007669"/>
    <property type="project" value="UniProtKB-KW"/>
</dbReference>